<keyword evidence="5" id="KW-1185">Reference proteome</keyword>
<evidence type="ECO:0000313" key="4">
    <source>
        <dbReference type="EMBL" id="RRR17661.1"/>
    </source>
</evidence>
<evidence type="ECO:0000256" key="2">
    <source>
        <dbReference type="SAM" id="MobiDB-lite"/>
    </source>
</evidence>
<gene>
    <name evidence="4" type="ORF">DS079_13085</name>
</gene>
<name>A0A3R8RNC7_9MICO</name>
<organism evidence="4 5">
    <name type="scientific">Brachybacterium paraconglomeratum</name>
    <dbReference type="NCBI Taxonomy" id="173362"/>
    <lineage>
        <taxon>Bacteria</taxon>
        <taxon>Bacillati</taxon>
        <taxon>Actinomycetota</taxon>
        <taxon>Actinomycetes</taxon>
        <taxon>Micrococcales</taxon>
        <taxon>Dermabacteraceae</taxon>
        <taxon>Brachybacterium</taxon>
    </lineage>
</organism>
<dbReference type="InterPro" id="IPR029058">
    <property type="entry name" value="AB_hydrolase_fold"/>
</dbReference>
<dbReference type="GO" id="GO:0016787">
    <property type="term" value="F:hydrolase activity"/>
    <property type="evidence" value="ECO:0007669"/>
    <property type="project" value="InterPro"/>
</dbReference>
<sequence length="322" mass="33178">MERPGASAGGAEERREHLRTLLGLDPTTTEGSLAAVPPAPSDGGPVEVQLLAPCGEPGAAPDADPDVIPAFLLRPDPAVDTGAGVVLIAGHGRGIDDLVATDPADEYHDALAHKLVRAGLTVLCPEMISFGRRRVPPPPGGAPWAPEEKTCEIDAARHLLHGRPVIGRRVADARAAVQALRALPGVDPQRVAVAGGSGGGAVALLLAAADETISAALVATFFCSFAASIASIRHCPCNIVPGLLPELEMADIASLIAPRPLVIEAGARDRIFPIAATREAFAQLRPVWEAHGAVPPELVVTPGGHAFRAERSLEALCEHLAG</sequence>
<dbReference type="Gene3D" id="3.40.50.1820">
    <property type="entry name" value="alpha/beta hydrolase"/>
    <property type="match status" value="1"/>
</dbReference>
<feature type="region of interest" description="Disordered" evidence="2">
    <location>
        <begin position="24"/>
        <end position="44"/>
    </location>
</feature>
<evidence type="ECO:0000259" key="3">
    <source>
        <dbReference type="Pfam" id="PF01738"/>
    </source>
</evidence>
<comment type="caution">
    <text evidence="4">The sequence shown here is derived from an EMBL/GenBank/DDBJ whole genome shotgun (WGS) entry which is preliminary data.</text>
</comment>
<dbReference type="EMBL" id="QOCI01000011">
    <property type="protein sequence ID" value="RRR17661.1"/>
    <property type="molecule type" value="Genomic_DNA"/>
</dbReference>
<dbReference type="Proteomes" id="UP000274327">
    <property type="component" value="Unassembled WGS sequence"/>
</dbReference>
<comment type="similarity">
    <text evidence="1">Belongs to the AB hydrolase superfamily.</text>
</comment>
<dbReference type="SUPFAM" id="SSF53474">
    <property type="entry name" value="alpha/beta-Hydrolases"/>
    <property type="match status" value="1"/>
</dbReference>
<evidence type="ECO:0000313" key="5">
    <source>
        <dbReference type="Proteomes" id="UP000274327"/>
    </source>
</evidence>
<feature type="domain" description="Dienelactone hydrolase" evidence="3">
    <location>
        <begin position="106"/>
        <end position="277"/>
    </location>
</feature>
<accession>A0A3R8RNC7</accession>
<protein>
    <recommendedName>
        <fullName evidence="3">Dienelactone hydrolase domain-containing protein</fullName>
    </recommendedName>
</protein>
<proteinExistence type="inferred from homology"/>
<dbReference type="Pfam" id="PF01738">
    <property type="entry name" value="DLH"/>
    <property type="match status" value="1"/>
</dbReference>
<reference evidence="4 5" key="1">
    <citation type="submission" date="2018-07" db="EMBL/GenBank/DDBJ databases">
        <title>Brachybacteriurn paraconglorneratum KCTC 9916.</title>
        <authorList>
            <person name="Li Y."/>
        </authorList>
    </citation>
    <scope>NUCLEOTIDE SEQUENCE [LARGE SCALE GENOMIC DNA]</scope>
    <source>
        <strain evidence="4 5">KCTC 9916</strain>
    </source>
</reference>
<dbReference type="InterPro" id="IPR002925">
    <property type="entry name" value="Dienelactn_hydro"/>
</dbReference>
<dbReference type="InterPro" id="IPR050261">
    <property type="entry name" value="FrsA_esterase"/>
</dbReference>
<dbReference type="PANTHER" id="PTHR22946">
    <property type="entry name" value="DIENELACTONE HYDROLASE DOMAIN-CONTAINING PROTEIN-RELATED"/>
    <property type="match status" value="1"/>
</dbReference>
<evidence type="ECO:0000256" key="1">
    <source>
        <dbReference type="ARBA" id="ARBA00008645"/>
    </source>
</evidence>
<dbReference type="AlphaFoldDB" id="A0A3R8RNC7"/>